<dbReference type="InParanoid" id="A0A1X7UBF5"/>
<protein>
    <submittedName>
        <fullName evidence="1">Uncharacterized protein</fullName>
    </submittedName>
</protein>
<proteinExistence type="predicted"/>
<organism evidence="1">
    <name type="scientific">Amphimedon queenslandica</name>
    <name type="common">Sponge</name>
    <dbReference type="NCBI Taxonomy" id="400682"/>
    <lineage>
        <taxon>Eukaryota</taxon>
        <taxon>Metazoa</taxon>
        <taxon>Porifera</taxon>
        <taxon>Demospongiae</taxon>
        <taxon>Heteroscleromorpha</taxon>
        <taxon>Haplosclerida</taxon>
        <taxon>Niphatidae</taxon>
        <taxon>Amphimedon</taxon>
    </lineage>
</organism>
<accession>A0A1X7UBF5</accession>
<dbReference type="OrthoDB" id="10034966at2759"/>
<dbReference type="AlphaFoldDB" id="A0A1X7UBF5"/>
<sequence length="231" mass="26055">PVDNLASQFLGGYKSLASAHRECRNCLATNENMQSKFSALDFKLRDRSAHNYHVASLSSASTRPHIESTCGICEESVLHQSFYFHVTEGLVPDVMHDVLEGCLSYEITEMLKVFVTQKLVTINDLNDFIRSFPYGSTDISNKPALITAKTLNSSNHALKQTGRLLPLIMRHLVPLDNSYWNSSCLLLEIIDYLFAPTLSREAVDCLRVLIADHHTAFRELYPDCSIMCKMH</sequence>
<dbReference type="EnsemblMetazoa" id="Aqu2.1.25268_001">
    <property type="protein sequence ID" value="Aqu2.1.25268_001"/>
    <property type="gene ID" value="Aqu2.1.25268"/>
</dbReference>
<reference evidence="1" key="1">
    <citation type="submission" date="2017-05" db="UniProtKB">
        <authorList>
            <consortium name="EnsemblMetazoa"/>
        </authorList>
    </citation>
    <scope>IDENTIFICATION</scope>
</reference>
<evidence type="ECO:0000313" key="1">
    <source>
        <dbReference type="EnsemblMetazoa" id="Aqu2.1.25268_001"/>
    </source>
</evidence>
<dbReference type="eggNOG" id="ENOG502SJWE">
    <property type="taxonomic scope" value="Eukaryota"/>
</dbReference>
<name>A0A1X7UBF5_AMPQE</name>